<organism evidence="1 2">
    <name type="scientific">Thalassospira profundimaris</name>
    <dbReference type="NCBI Taxonomy" id="502049"/>
    <lineage>
        <taxon>Bacteria</taxon>
        <taxon>Pseudomonadati</taxon>
        <taxon>Pseudomonadota</taxon>
        <taxon>Alphaproteobacteria</taxon>
        <taxon>Rhodospirillales</taxon>
        <taxon>Thalassospiraceae</taxon>
        <taxon>Thalassospira</taxon>
    </lineage>
</organism>
<comment type="caution">
    <text evidence="1">The sequence shown here is derived from an EMBL/GenBank/DDBJ whole genome shotgun (WGS) entry which is preliminary data.</text>
</comment>
<gene>
    <name evidence="1" type="ORF">TH19_17360</name>
</gene>
<reference evidence="1 2" key="1">
    <citation type="submission" date="2014-07" db="EMBL/GenBank/DDBJ databases">
        <title>Draft genome sequence of Thalassospira profundimaris 35.</title>
        <authorList>
            <person name="Lai Q."/>
            <person name="Shao Z."/>
        </authorList>
    </citation>
    <scope>NUCLEOTIDE SEQUENCE [LARGE SCALE GENOMIC DNA]</scope>
    <source>
        <strain evidence="1 2">35</strain>
    </source>
</reference>
<sequence>MGGKGISHPVGRKELIGITHSGYSASAEVAHIAGFCIGSEPGARSGMQAKRKRHIHGDMPFLDWFLEKTRN</sequence>
<evidence type="ECO:0000313" key="1">
    <source>
        <dbReference type="EMBL" id="RCK33676.1"/>
    </source>
</evidence>
<dbReference type="EMBL" id="JPWF01000012">
    <property type="protein sequence ID" value="RCK33676.1"/>
    <property type="molecule type" value="Genomic_DNA"/>
</dbReference>
<accession>A0A367W1L9</accession>
<evidence type="ECO:0000313" key="2">
    <source>
        <dbReference type="Proteomes" id="UP000253226"/>
    </source>
</evidence>
<name>A0A367W1L9_9PROT</name>
<dbReference type="AlphaFoldDB" id="A0A367W1L9"/>
<protein>
    <submittedName>
        <fullName evidence="1">Uncharacterized protein</fullName>
    </submittedName>
</protein>
<dbReference type="Proteomes" id="UP000253226">
    <property type="component" value="Unassembled WGS sequence"/>
</dbReference>
<proteinExistence type="predicted"/>